<comment type="caution">
    <text evidence="2">The sequence shown here is derived from an EMBL/GenBank/DDBJ whole genome shotgun (WGS) entry which is preliminary data.</text>
</comment>
<dbReference type="RefSeq" id="WP_036904132.1">
    <property type="nucleotide sequence ID" value="NZ_CP138967.1"/>
</dbReference>
<proteinExistence type="predicted"/>
<reference evidence="3" key="1">
    <citation type="journal article" date="2014" name="Sci. Data">
        <title>Genomes of diverse isolates of the marine cyanobacterium Prochlorococcus.</title>
        <authorList>
            <person name="Biller S."/>
            <person name="Berube P."/>
            <person name="Thompson J."/>
            <person name="Kelly L."/>
            <person name="Roggensack S."/>
            <person name="Awad L."/>
            <person name="Roache-Johnson K."/>
            <person name="Ding H."/>
            <person name="Giovannoni S.J."/>
            <person name="Moore L.R."/>
            <person name="Chisholm S.W."/>
        </authorList>
    </citation>
    <scope>NUCLEOTIDE SEQUENCE [LARGE SCALE GENOMIC DNA]</scope>
    <source>
        <strain evidence="3">PAC1</strain>
    </source>
</reference>
<evidence type="ECO:0000313" key="2">
    <source>
        <dbReference type="EMBL" id="KGG22398.1"/>
    </source>
</evidence>
<organism evidence="2 3">
    <name type="scientific">Prochlorococcus marinus str. PAC1</name>
    <dbReference type="NCBI Taxonomy" id="59924"/>
    <lineage>
        <taxon>Bacteria</taxon>
        <taxon>Bacillati</taxon>
        <taxon>Cyanobacteriota</taxon>
        <taxon>Cyanophyceae</taxon>
        <taxon>Synechococcales</taxon>
        <taxon>Prochlorococcaceae</taxon>
        <taxon>Prochlorococcus</taxon>
    </lineage>
</organism>
<gene>
    <name evidence="2" type="ORF">EV03_0068</name>
</gene>
<evidence type="ECO:0000256" key="1">
    <source>
        <dbReference type="SAM" id="SignalP"/>
    </source>
</evidence>
<name>A0A0A2C7T7_PROMR</name>
<evidence type="ECO:0000313" key="3">
    <source>
        <dbReference type="Proteomes" id="UP000030392"/>
    </source>
</evidence>
<dbReference type="AlphaFoldDB" id="A0A0A2C7T7"/>
<protein>
    <submittedName>
        <fullName evidence="2">Uncharacterized protein</fullName>
    </submittedName>
</protein>
<sequence>MKKLLSFVVGSLLFFCPLVAQAEDVGPMPQEGIVEAPSPDPMSDEAIRYLQGEDIYHGTLSWQGNKASTKFNYDMNKDKR</sequence>
<feature type="signal peptide" evidence="1">
    <location>
        <begin position="1"/>
        <end position="22"/>
    </location>
</feature>
<dbReference type="Proteomes" id="UP000030392">
    <property type="component" value="Unassembled WGS sequence"/>
</dbReference>
<keyword evidence="1" id="KW-0732">Signal</keyword>
<feature type="chain" id="PRO_5001985813" evidence="1">
    <location>
        <begin position="23"/>
        <end position="80"/>
    </location>
</feature>
<dbReference type="EMBL" id="JNAX01000002">
    <property type="protein sequence ID" value="KGG22398.1"/>
    <property type="molecule type" value="Genomic_DNA"/>
</dbReference>
<accession>A0A0A2C7T7</accession>